<sequence length="183" mass="19413">MPAAARTRTGTVVAAALAAGVALLSGCTEEEKPSAATKVRPETCFGAFTPAELAPLLGRGDEVTVDSPYDMRLNAQRPGVICNIYVDGKSGVFAQAKWQPVGRGFPQLPETVKTEPIVGVENGKVWGTGAAAGFTCERPDGSFELDLRLSGTVEGERDETRTVLAELMKKYVDRAKQQNQCGP</sequence>
<organism evidence="1 2">
    <name type="scientific">Streptomyces virginiae</name>
    <name type="common">Streptomyces cinnamonensis</name>
    <dbReference type="NCBI Taxonomy" id="1961"/>
    <lineage>
        <taxon>Bacteria</taxon>
        <taxon>Bacillati</taxon>
        <taxon>Actinomycetota</taxon>
        <taxon>Actinomycetes</taxon>
        <taxon>Kitasatosporales</taxon>
        <taxon>Streptomycetaceae</taxon>
        <taxon>Streptomyces</taxon>
    </lineage>
</organism>
<comment type="caution">
    <text evidence="1">The sequence shown here is derived from an EMBL/GenBank/DDBJ whole genome shotgun (WGS) entry which is preliminary data.</text>
</comment>
<dbReference type="PATRIC" id="fig|1961.12.peg.4355"/>
<dbReference type="RefSeq" id="WP_030388674.1">
    <property type="nucleotide sequence ID" value="NZ_LGUV01000245.1"/>
</dbReference>
<evidence type="ECO:0008006" key="3">
    <source>
        <dbReference type="Google" id="ProtNLM"/>
    </source>
</evidence>
<dbReference type="EMBL" id="LGUV01000245">
    <property type="protein sequence ID" value="KOG49646.1"/>
    <property type="molecule type" value="Genomic_DNA"/>
</dbReference>
<dbReference type="AlphaFoldDB" id="A0A0L8MGW5"/>
<reference evidence="2" key="1">
    <citation type="submission" date="2015-07" db="EMBL/GenBank/DDBJ databases">
        <authorList>
            <consortium name="Consortium for Microbial Forensics and Genomics (microFORGE)"/>
            <person name="Knight B.M."/>
            <person name="Roberts D.P."/>
            <person name="Lin D."/>
            <person name="Hari K."/>
            <person name="Fletcher J."/>
            <person name="Melcher U."/>
            <person name="Blagden T."/>
            <person name="Winegar R.A."/>
        </authorList>
    </citation>
    <scope>NUCLEOTIDE SEQUENCE [LARGE SCALE GENOMIC DNA]</scope>
    <source>
        <strain evidence="2">NRRL B-1447</strain>
    </source>
</reference>
<dbReference type="PROSITE" id="PS51257">
    <property type="entry name" value="PROKAR_LIPOPROTEIN"/>
    <property type="match status" value="1"/>
</dbReference>
<dbReference type="OrthoDB" id="4230833at2"/>
<evidence type="ECO:0000313" key="1">
    <source>
        <dbReference type="EMBL" id="KOG49646.1"/>
    </source>
</evidence>
<accession>A0A0L8MGW5</accession>
<proteinExistence type="predicted"/>
<protein>
    <recommendedName>
        <fullName evidence="3">Lipoprotein</fullName>
    </recommendedName>
</protein>
<evidence type="ECO:0000313" key="2">
    <source>
        <dbReference type="Proteomes" id="UP000037084"/>
    </source>
</evidence>
<dbReference type="Proteomes" id="UP000037084">
    <property type="component" value="Unassembled WGS sequence"/>
</dbReference>
<name>A0A0L8MGW5_STRVG</name>
<gene>
    <name evidence="1" type="ORF">ADK75_19185</name>
</gene>